<feature type="domain" description="4Fe-4S ferredoxin-type" evidence="1">
    <location>
        <begin position="262"/>
        <end position="291"/>
    </location>
</feature>
<accession>A0A0W8F9R8</accession>
<dbReference type="InterPro" id="IPR043256">
    <property type="entry name" value="MvhB-like"/>
</dbReference>
<dbReference type="SMR" id="A0A0W8F9R8"/>
<feature type="domain" description="4Fe-4S ferredoxin-type" evidence="1">
    <location>
        <begin position="170"/>
        <end position="200"/>
    </location>
</feature>
<dbReference type="CDD" id="cd10549">
    <property type="entry name" value="MtMvhB_like"/>
    <property type="match status" value="2"/>
</dbReference>
<dbReference type="PROSITE" id="PS51379">
    <property type="entry name" value="4FE4S_FER_2"/>
    <property type="match status" value="8"/>
</dbReference>
<dbReference type="PIRSF" id="PIRSF005658">
    <property type="entry name" value="FwdF"/>
    <property type="match status" value="1"/>
</dbReference>
<dbReference type="InterPro" id="IPR017896">
    <property type="entry name" value="4Fe4S_Fe-S-bd"/>
</dbReference>
<dbReference type="Pfam" id="PF13187">
    <property type="entry name" value="Fer4_9"/>
    <property type="match status" value="1"/>
</dbReference>
<dbReference type="SUPFAM" id="SSF54862">
    <property type="entry name" value="4Fe-4S ferredoxins"/>
    <property type="match status" value="3"/>
</dbReference>
<feature type="domain" description="4Fe-4S ferredoxin-type" evidence="1">
    <location>
        <begin position="11"/>
        <end position="41"/>
    </location>
</feature>
<dbReference type="PANTHER" id="PTHR43193:SF2">
    <property type="entry name" value="POLYFERREDOXIN PROTEIN FWDF"/>
    <property type="match status" value="1"/>
</dbReference>
<dbReference type="InterPro" id="IPR017900">
    <property type="entry name" value="4Fe4S_Fe_S_CS"/>
</dbReference>
<dbReference type="PANTHER" id="PTHR43193">
    <property type="match status" value="1"/>
</dbReference>
<comment type="caution">
    <text evidence="2">The sequence shown here is derived from an EMBL/GenBank/DDBJ whole genome shotgun (WGS) entry which is preliminary data.</text>
</comment>
<feature type="domain" description="4Fe-4S ferredoxin-type" evidence="1">
    <location>
        <begin position="206"/>
        <end position="235"/>
    </location>
</feature>
<dbReference type="EMBL" id="LNQE01001433">
    <property type="protein sequence ID" value="KUG17578.1"/>
    <property type="molecule type" value="Genomic_DNA"/>
</dbReference>
<feature type="domain" description="4Fe-4S ferredoxin-type" evidence="1">
    <location>
        <begin position="311"/>
        <end position="340"/>
    </location>
</feature>
<reference evidence="2" key="1">
    <citation type="journal article" date="2015" name="Proc. Natl. Acad. Sci. U.S.A.">
        <title>Networks of energetic and metabolic interactions define dynamics in microbial communities.</title>
        <authorList>
            <person name="Embree M."/>
            <person name="Liu J.K."/>
            <person name="Al-Bassam M.M."/>
            <person name="Zengler K."/>
        </authorList>
    </citation>
    <scope>NUCLEOTIDE SEQUENCE</scope>
</reference>
<dbReference type="AlphaFoldDB" id="A0A0W8F9R8"/>
<name>A0A0W8F9R8_9ZZZZ</name>
<gene>
    <name evidence="2" type="ORF">ASZ90_012750</name>
</gene>
<organism evidence="2">
    <name type="scientific">hydrocarbon metagenome</name>
    <dbReference type="NCBI Taxonomy" id="938273"/>
    <lineage>
        <taxon>unclassified sequences</taxon>
        <taxon>metagenomes</taxon>
        <taxon>ecological metagenomes</taxon>
    </lineage>
</organism>
<dbReference type="Gene3D" id="3.30.70.3270">
    <property type="match status" value="1"/>
</dbReference>
<dbReference type="Gene3D" id="3.30.70.20">
    <property type="match status" value="3"/>
</dbReference>
<feature type="domain" description="4Fe-4S ferredoxin-type" evidence="1">
    <location>
        <begin position="52"/>
        <end position="82"/>
    </location>
</feature>
<protein>
    <submittedName>
        <fullName evidence="2">Formylmethanofuran dehydrogenase (Molybdenum)</fullName>
    </submittedName>
</protein>
<dbReference type="Pfam" id="PF12838">
    <property type="entry name" value="Fer4_7"/>
    <property type="match status" value="3"/>
</dbReference>
<dbReference type="PROSITE" id="PS00198">
    <property type="entry name" value="4FE4S_FER_1"/>
    <property type="match status" value="5"/>
</dbReference>
<feature type="domain" description="4Fe-4S ferredoxin-type" evidence="1">
    <location>
        <begin position="138"/>
        <end position="167"/>
    </location>
</feature>
<sequence>MREVLLESREDRAQFYLPDRCIGCGTCVQVCPKGELIIGSVGAVVRGLIDKDFIEKRMSGACAFCALCSRVCPTGALEFRKNGIAEMDNSYLSVAIKSTVVDSEKCVHCGLCCDVCPQACIELEDRHLAEDGSLKVGGRTIIDLERCVHCGWCASVCPTGAISFEKPFAGTFSRDDNVCQACKTCVHTCPANALFNREWKAGERGEKVSHRPDACIYCGACALACPVRAIVVSKTAIIPEMKGKGAFEKKLALPAPWPTLTSCLETDEIACLGCGNCVIACPVNALSDPYLAAGHLNELDRKPLLEVRDGTVKVVDQEVCGSCATCSMICPADAIRLVPREVV</sequence>
<feature type="domain" description="4Fe-4S ferredoxin-type" evidence="1">
    <location>
        <begin position="97"/>
        <end position="126"/>
    </location>
</feature>
<evidence type="ECO:0000259" key="1">
    <source>
        <dbReference type="PROSITE" id="PS51379"/>
    </source>
</evidence>
<dbReference type="InterPro" id="IPR052977">
    <property type="entry name" value="Polyferredoxin-like_ET"/>
</dbReference>
<evidence type="ECO:0000313" key="2">
    <source>
        <dbReference type="EMBL" id="KUG17578.1"/>
    </source>
</evidence>
<proteinExistence type="predicted"/>